<keyword evidence="2" id="KW-0732">Signal</keyword>
<dbReference type="EMBL" id="VFOS01000002">
    <property type="protein sequence ID" value="TQL62221.1"/>
    <property type="molecule type" value="Genomic_DNA"/>
</dbReference>
<dbReference type="AlphaFoldDB" id="A0A542ZPC3"/>
<feature type="transmembrane region" description="Helical" evidence="1">
    <location>
        <begin position="645"/>
        <end position="665"/>
    </location>
</feature>
<evidence type="ECO:0000313" key="4">
    <source>
        <dbReference type="Proteomes" id="UP000315389"/>
    </source>
</evidence>
<keyword evidence="1" id="KW-1133">Transmembrane helix</keyword>
<dbReference type="OrthoDB" id="3267347at2"/>
<accession>A0A542ZPC3</accession>
<evidence type="ECO:0000313" key="3">
    <source>
        <dbReference type="EMBL" id="TQL62221.1"/>
    </source>
</evidence>
<reference evidence="3 4" key="1">
    <citation type="submission" date="2019-06" db="EMBL/GenBank/DDBJ databases">
        <title>Sequencing the genomes of 1000 actinobacteria strains.</title>
        <authorList>
            <person name="Klenk H.-P."/>
        </authorList>
    </citation>
    <scope>NUCLEOTIDE SEQUENCE [LARGE SCALE GENOMIC DNA]</scope>
    <source>
        <strain evidence="3 4">DSM 4813</strain>
    </source>
</reference>
<gene>
    <name evidence="3" type="ORF">FB461_1862</name>
</gene>
<keyword evidence="1" id="KW-0472">Membrane</keyword>
<sequence>MTRPRTSARVAINAWMVLLTCAFAAALVLAGPGVTAAHAVSTATELKVTIDAVSPNVVTPGAEMKVSATIHNPSAADFTGDSSLRISRVILQTSAQIDEWRVAEPLSDAGSILRTAPITIAAGNSTSIVFSVPSTELGLLGTSDGLGPRGIAVDVAGSMDEVSGRLGISRSFMIWQPLAAEATPAINLTIAAPITSPLSDVPAQTEAEGRLSRVIEASAAGTAISWLVDPAVVLTASGKLPPNLLDTDRPATTPASTAWATRLTGLAKGRDVTALPVFDGDLGVLGRDPAAPEASSSLTRETQAIASGWHTNIGLPAESAPAKSILQDAYRLGIDTVIARSGYDVISNPIDTPGGVTQVTHDRGETKVLVADETLTDAFLASGDDSPAAATQTLLAELVVIARQNVDFERSFLIAVPRTWDPDVAITQAMTQAIESAAFVNPIGLGALSAEPVEIVDRALPRASKRIERLRLTASDWSSLVASAKRATDFAIIADNPEALTAPLTDAVLLASSVSLLRNSEARDDAIPGIERASEELIGSQDVIIGSDVNLISASGLLPVTLANRLDQDVTVNVSLVPDQARLIAEPVTGVRVPAGSQTSVDIPVRAVGSGDVHVEVRLVSSAHRVVATPASFEVRVRADWESRGTILVGGLLALALIAGIFRTIRRGRASTRTTKGPGQELGRA</sequence>
<name>A0A542ZPC3_RARFA</name>
<evidence type="ECO:0000256" key="1">
    <source>
        <dbReference type="SAM" id="Phobius"/>
    </source>
</evidence>
<dbReference type="Pfam" id="PF19516">
    <property type="entry name" value="DUF6049"/>
    <property type="match status" value="1"/>
</dbReference>
<feature type="chain" id="PRO_5039106832" evidence="2">
    <location>
        <begin position="31"/>
        <end position="685"/>
    </location>
</feature>
<dbReference type="RefSeq" id="WP_142121328.1">
    <property type="nucleotide sequence ID" value="NZ_BAAASV010000002.1"/>
</dbReference>
<keyword evidence="1" id="KW-0812">Transmembrane</keyword>
<feature type="signal peptide" evidence="2">
    <location>
        <begin position="1"/>
        <end position="30"/>
    </location>
</feature>
<organism evidence="3 4">
    <name type="scientific">Rarobacter faecitabidus</name>
    <dbReference type="NCBI Taxonomy" id="13243"/>
    <lineage>
        <taxon>Bacteria</taxon>
        <taxon>Bacillati</taxon>
        <taxon>Actinomycetota</taxon>
        <taxon>Actinomycetes</taxon>
        <taxon>Micrococcales</taxon>
        <taxon>Rarobacteraceae</taxon>
        <taxon>Rarobacter</taxon>
    </lineage>
</organism>
<evidence type="ECO:0000256" key="2">
    <source>
        <dbReference type="SAM" id="SignalP"/>
    </source>
</evidence>
<comment type="caution">
    <text evidence="3">The sequence shown here is derived from an EMBL/GenBank/DDBJ whole genome shotgun (WGS) entry which is preliminary data.</text>
</comment>
<proteinExistence type="predicted"/>
<dbReference type="InterPro" id="IPR046112">
    <property type="entry name" value="DUF6049"/>
</dbReference>
<protein>
    <submittedName>
        <fullName evidence="3">Uncharacterized protein</fullName>
    </submittedName>
</protein>
<keyword evidence="4" id="KW-1185">Reference proteome</keyword>
<dbReference type="Proteomes" id="UP000315389">
    <property type="component" value="Unassembled WGS sequence"/>
</dbReference>